<comment type="caution">
    <text evidence="3">The sequence shown here is derived from an EMBL/GenBank/DDBJ whole genome shotgun (WGS) entry which is preliminary data.</text>
</comment>
<dbReference type="Proteomes" id="UP001321760">
    <property type="component" value="Unassembled WGS sequence"/>
</dbReference>
<evidence type="ECO:0000313" key="4">
    <source>
        <dbReference type="Proteomes" id="UP001321760"/>
    </source>
</evidence>
<feature type="transmembrane region" description="Helical" evidence="2">
    <location>
        <begin position="161"/>
        <end position="178"/>
    </location>
</feature>
<accession>A0AAV9G4E7</accession>
<sequence length="322" mass="35363">MASNDTAPIDCGFNGNPDLTGLGLRLSFYIQCITSALAAAFLNQHFDYIQSSSIAFFIATFAILVREVSNSSVRASEASVACLMLFFQALVIVYAEATHSLALHRRILRSVLLCASMSYGAWFWLAGLDRLPAVEGCVEYNAYYFRKIDLRSGANRTVNKVLFTFSAVVYGLEFAFLVQQLISGKTDAGAACAAFLALWRENAEKTSKAVRALLLGLMSWILVFFAGLLIATFAPAIELELKWNDIRDVQRLDTVGQLVPFSLSVGMLLHVVYTIFRQKDAFEEDDEATPATRQCPEKTKSCAEQSELLAPESRSGSGPSLV</sequence>
<evidence type="ECO:0008006" key="5">
    <source>
        <dbReference type="Google" id="ProtNLM"/>
    </source>
</evidence>
<evidence type="ECO:0000256" key="1">
    <source>
        <dbReference type="SAM" id="MobiDB-lite"/>
    </source>
</evidence>
<feature type="transmembrane region" description="Helical" evidence="2">
    <location>
        <begin position="257"/>
        <end position="276"/>
    </location>
</feature>
<dbReference type="AlphaFoldDB" id="A0AAV9G4E7"/>
<feature type="transmembrane region" description="Helical" evidence="2">
    <location>
        <begin position="78"/>
        <end position="95"/>
    </location>
</feature>
<organism evidence="3 4">
    <name type="scientific">Podospora aff. communis PSN243</name>
    <dbReference type="NCBI Taxonomy" id="3040156"/>
    <lineage>
        <taxon>Eukaryota</taxon>
        <taxon>Fungi</taxon>
        <taxon>Dikarya</taxon>
        <taxon>Ascomycota</taxon>
        <taxon>Pezizomycotina</taxon>
        <taxon>Sordariomycetes</taxon>
        <taxon>Sordariomycetidae</taxon>
        <taxon>Sordariales</taxon>
        <taxon>Podosporaceae</taxon>
        <taxon>Podospora</taxon>
    </lineage>
</organism>
<evidence type="ECO:0000256" key="2">
    <source>
        <dbReference type="SAM" id="Phobius"/>
    </source>
</evidence>
<feature type="transmembrane region" description="Helical" evidence="2">
    <location>
        <begin position="107"/>
        <end position="125"/>
    </location>
</feature>
<proteinExistence type="predicted"/>
<feature type="transmembrane region" description="Helical" evidence="2">
    <location>
        <begin position="22"/>
        <end position="41"/>
    </location>
</feature>
<evidence type="ECO:0000313" key="3">
    <source>
        <dbReference type="EMBL" id="KAK4442877.1"/>
    </source>
</evidence>
<protein>
    <recommendedName>
        <fullName evidence="5">Transmembrane protein</fullName>
    </recommendedName>
</protein>
<reference evidence="3" key="2">
    <citation type="submission" date="2023-05" db="EMBL/GenBank/DDBJ databases">
        <authorList>
            <consortium name="Lawrence Berkeley National Laboratory"/>
            <person name="Steindorff A."/>
            <person name="Hensen N."/>
            <person name="Bonometti L."/>
            <person name="Westerberg I."/>
            <person name="Brannstrom I.O."/>
            <person name="Guillou S."/>
            <person name="Cros-Aarteil S."/>
            <person name="Calhoun S."/>
            <person name="Haridas S."/>
            <person name="Kuo A."/>
            <person name="Mondo S."/>
            <person name="Pangilinan J."/>
            <person name="Riley R."/>
            <person name="Labutti K."/>
            <person name="Andreopoulos B."/>
            <person name="Lipzen A."/>
            <person name="Chen C."/>
            <person name="Yanf M."/>
            <person name="Daum C."/>
            <person name="Ng V."/>
            <person name="Clum A."/>
            <person name="Ohm R."/>
            <person name="Martin F."/>
            <person name="Silar P."/>
            <person name="Natvig D."/>
            <person name="Lalanne C."/>
            <person name="Gautier V."/>
            <person name="Ament-Velasquez S.L."/>
            <person name="Kruys A."/>
            <person name="Hutchinson M.I."/>
            <person name="Powell A.J."/>
            <person name="Barry K."/>
            <person name="Miller A.N."/>
            <person name="Grigoriev I.V."/>
            <person name="Debuchy R."/>
            <person name="Gladieux P."/>
            <person name="Thoren M.H."/>
            <person name="Johannesson H."/>
        </authorList>
    </citation>
    <scope>NUCLEOTIDE SEQUENCE</scope>
    <source>
        <strain evidence="3">PSN243</strain>
    </source>
</reference>
<name>A0AAV9G4E7_9PEZI</name>
<feature type="region of interest" description="Disordered" evidence="1">
    <location>
        <begin position="283"/>
        <end position="322"/>
    </location>
</feature>
<reference evidence="3" key="1">
    <citation type="journal article" date="2023" name="Mol. Phylogenet. Evol.">
        <title>Genome-scale phylogeny and comparative genomics of the fungal order Sordariales.</title>
        <authorList>
            <person name="Hensen N."/>
            <person name="Bonometti L."/>
            <person name="Westerberg I."/>
            <person name="Brannstrom I.O."/>
            <person name="Guillou S."/>
            <person name="Cros-Aarteil S."/>
            <person name="Calhoun S."/>
            <person name="Haridas S."/>
            <person name="Kuo A."/>
            <person name="Mondo S."/>
            <person name="Pangilinan J."/>
            <person name="Riley R."/>
            <person name="LaButti K."/>
            <person name="Andreopoulos B."/>
            <person name="Lipzen A."/>
            <person name="Chen C."/>
            <person name="Yan M."/>
            <person name="Daum C."/>
            <person name="Ng V."/>
            <person name="Clum A."/>
            <person name="Steindorff A."/>
            <person name="Ohm R.A."/>
            <person name="Martin F."/>
            <person name="Silar P."/>
            <person name="Natvig D.O."/>
            <person name="Lalanne C."/>
            <person name="Gautier V."/>
            <person name="Ament-Velasquez S.L."/>
            <person name="Kruys A."/>
            <person name="Hutchinson M.I."/>
            <person name="Powell A.J."/>
            <person name="Barry K."/>
            <person name="Miller A.N."/>
            <person name="Grigoriev I.V."/>
            <person name="Debuchy R."/>
            <person name="Gladieux P."/>
            <person name="Hiltunen Thoren M."/>
            <person name="Johannesson H."/>
        </authorList>
    </citation>
    <scope>NUCLEOTIDE SEQUENCE</scope>
    <source>
        <strain evidence="3">PSN243</strain>
    </source>
</reference>
<keyword evidence="2" id="KW-0472">Membrane</keyword>
<feature type="transmembrane region" description="Helical" evidence="2">
    <location>
        <begin position="212"/>
        <end position="237"/>
    </location>
</feature>
<keyword evidence="4" id="KW-1185">Reference proteome</keyword>
<dbReference type="EMBL" id="MU866004">
    <property type="protein sequence ID" value="KAK4442877.1"/>
    <property type="molecule type" value="Genomic_DNA"/>
</dbReference>
<keyword evidence="2" id="KW-0812">Transmembrane</keyword>
<feature type="transmembrane region" description="Helical" evidence="2">
    <location>
        <begin position="48"/>
        <end position="66"/>
    </location>
</feature>
<keyword evidence="2" id="KW-1133">Transmembrane helix</keyword>
<gene>
    <name evidence="3" type="ORF">QBC34DRAFT_431201</name>
</gene>